<protein>
    <submittedName>
        <fullName evidence="2">Uncharacterized protein</fullName>
    </submittedName>
</protein>
<keyword evidence="1" id="KW-0812">Transmembrane</keyword>
<evidence type="ECO:0000313" key="3">
    <source>
        <dbReference type="Proteomes" id="UP001279734"/>
    </source>
</evidence>
<dbReference type="Proteomes" id="UP001279734">
    <property type="component" value="Unassembled WGS sequence"/>
</dbReference>
<evidence type="ECO:0000256" key="1">
    <source>
        <dbReference type="SAM" id="Phobius"/>
    </source>
</evidence>
<sequence>MGSNSVDQNNHHEAIEVFQLDRRCLDSLQQKLSTPPSLLSQSAGRVTCSIFRVPQTFVDLNGQALYHPHIVSIGPFHQGKPHLQIIQERKYQYLAQLLCRTNLTLEFLFNSIQHLQEKARESYSETILLDAHEFVELMVVDGCFVLELFRKVANLVRFANDDPILSMSWIISFLRRDLLLLENQLPFFVLQRLFEVSRSEEERNGPSLQTLILTFFSYAVEKLDDVTEKFHNLQGEHLLDMLRTAFTPPELGTRQRDLSQTNIPSHVIHCVTKLRRAGIKIRSIEADSFLTVKFRRGLIEMPPVTIDDFMSSFFANCVVYELCHKNSTTYFTTYVTLLDCLVNSKRDVEYLCDHNIIENYFGTEDEVVAFINNLGKDVGFDVDRCYLAKLFNDVNHYYQNSWHVHWASFKYTYFNTPWSFISAVAAFALLVLAVLQALYGMLSYYKGNG</sequence>
<feature type="transmembrane region" description="Helical" evidence="1">
    <location>
        <begin position="418"/>
        <end position="442"/>
    </location>
</feature>
<evidence type="ECO:0000313" key="2">
    <source>
        <dbReference type="EMBL" id="GMH26326.1"/>
    </source>
</evidence>
<proteinExistence type="predicted"/>
<keyword evidence="1" id="KW-0472">Membrane</keyword>
<dbReference type="AlphaFoldDB" id="A0AAD3Y499"/>
<comment type="caution">
    <text evidence="2">The sequence shown here is derived from an EMBL/GenBank/DDBJ whole genome shotgun (WGS) entry which is preliminary data.</text>
</comment>
<name>A0AAD3Y499_NEPGR</name>
<dbReference type="EMBL" id="BSYO01000031">
    <property type="protein sequence ID" value="GMH26326.1"/>
    <property type="molecule type" value="Genomic_DNA"/>
</dbReference>
<keyword evidence="1" id="KW-1133">Transmembrane helix</keyword>
<accession>A0AAD3Y499</accession>
<dbReference type="InterPro" id="IPR004158">
    <property type="entry name" value="DUF247_pln"/>
</dbReference>
<dbReference type="PANTHER" id="PTHR31170">
    <property type="entry name" value="BNAC04G53230D PROTEIN"/>
    <property type="match status" value="1"/>
</dbReference>
<organism evidence="2 3">
    <name type="scientific">Nepenthes gracilis</name>
    <name type="common">Slender pitcher plant</name>
    <dbReference type="NCBI Taxonomy" id="150966"/>
    <lineage>
        <taxon>Eukaryota</taxon>
        <taxon>Viridiplantae</taxon>
        <taxon>Streptophyta</taxon>
        <taxon>Embryophyta</taxon>
        <taxon>Tracheophyta</taxon>
        <taxon>Spermatophyta</taxon>
        <taxon>Magnoliopsida</taxon>
        <taxon>eudicotyledons</taxon>
        <taxon>Gunneridae</taxon>
        <taxon>Pentapetalae</taxon>
        <taxon>Caryophyllales</taxon>
        <taxon>Nepenthaceae</taxon>
        <taxon>Nepenthes</taxon>
    </lineage>
</organism>
<keyword evidence="3" id="KW-1185">Reference proteome</keyword>
<dbReference type="Pfam" id="PF03140">
    <property type="entry name" value="DUF247"/>
    <property type="match status" value="1"/>
</dbReference>
<dbReference type="PANTHER" id="PTHR31170:SF21">
    <property type="match status" value="1"/>
</dbReference>
<gene>
    <name evidence="2" type="ORF">Nepgr_028169</name>
</gene>
<reference evidence="2" key="1">
    <citation type="submission" date="2023-05" db="EMBL/GenBank/DDBJ databases">
        <title>Nepenthes gracilis genome sequencing.</title>
        <authorList>
            <person name="Fukushima K."/>
        </authorList>
    </citation>
    <scope>NUCLEOTIDE SEQUENCE</scope>
    <source>
        <strain evidence="2">SING2019-196</strain>
    </source>
</reference>